<protein>
    <submittedName>
        <fullName evidence="1">Uncharacterized protein</fullName>
    </submittedName>
</protein>
<evidence type="ECO:0000313" key="1">
    <source>
        <dbReference type="EMBL" id="KAL0960794.1"/>
    </source>
</evidence>
<comment type="caution">
    <text evidence="1">The sequence shown here is derived from an EMBL/GenBank/DDBJ whole genome shotgun (WGS) entry which is preliminary data.</text>
</comment>
<dbReference type="Proteomes" id="UP001556367">
    <property type="component" value="Unassembled WGS sequence"/>
</dbReference>
<proteinExistence type="predicted"/>
<organism evidence="1 2">
    <name type="scientific">Hohenbuehelia grisea</name>
    <dbReference type="NCBI Taxonomy" id="104357"/>
    <lineage>
        <taxon>Eukaryota</taxon>
        <taxon>Fungi</taxon>
        <taxon>Dikarya</taxon>
        <taxon>Basidiomycota</taxon>
        <taxon>Agaricomycotina</taxon>
        <taxon>Agaricomycetes</taxon>
        <taxon>Agaricomycetidae</taxon>
        <taxon>Agaricales</taxon>
        <taxon>Pleurotineae</taxon>
        <taxon>Pleurotaceae</taxon>
        <taxon>Hohenbuehelia</taxon>
    </lineage>
</organism>
<gene>
    <name evidence="1" type="ORF">HGRIS_005813</name>
</gene>
<name>A0ABR3JZ12_9AGAR</name>
<evidence type="ECO:0000313" key="2">
    <source>
        <dbReference type="Proteomes" id="UP001556367"/>
    </source>
</evidence>
<keyword evidence="2" id="KW-1185">Reference proteome</keyword>
<accession>A0ABR3JZ12</accession>
<reference evidence="2" key="1">
    <citation type="submission" date="2024-06" db="EMBL/GenBank/DDBJ databases">
        <title>Multi-omics analyses provide insights into the biosynthesis of the anticancer antibiotic pleurotin in Hohenbuehelia grisea.</title>
        <authorList>
            <person name="Weaver J.A."/>
            <person name="Alberti F."/>
        </authorList>
    </citation>
    <scope>NUCLEOTIDE SEQUENCE [LARGE SCALE GENOMIC DNA]</scope>
    <source>
        <strain evidence="2">T-177</strain>
    </source>
</reference>
<sequence>MNPELSPLPFHIVKLPDVRAEAASQQDTLTLVPDVQVTATPEPSPATATPQDVAATSCFICRLIRFLYAFFMGVGQGVGLVPLQEVPVQVHLQRERTVSPARGRLSPLGLDMTGFPDEYVEGDQEASMLFATDSG</sequence>
<dbReference type="EMBL" id="JASNQZ010000001">
    <property type="protein sequence ID" value="KAL0960794.1"/>
    <property type="molecule type" value="Genomic_DNA"/>
</dbReference>